<name>A0A8A1LUQ7_AJEC8</name>
<gene>
    <name evidence="1" type="ORF">I7I53_04295</name>
</gene>
<dbReference type="EMBL" id="CP069106">
    <property type="protein sequence ID" value="QSS56154.1"/>
    <property type="molecule type" value="Genomic_DNA"/>
</dbReference>
<reference evidence="1" key="1">
    <citation type="submission" date="2021-01" db="EMBL/GenBank/DDBJ databases">
        <title>Chromosome-level genome assembly of a human fungal pathogen reveals clustering of transcriptionally co-regulated genes.</title>
        <authorList>
            <person name="Voorhies M."/>
            <person name="Cohen S."/>
            <person name="Shea T.P."/>
            <person name="Petrus S."/>
            <person name="Munoz J.F."/>
            <person name="Poplawski S."/>
            <person name="Goldman W.E."/>
            <person name="Michael T."/>
            <person name="Cuomo C.A."/>
            <person name="Sil A."/>
            <person name="Beyhan S."/>
        </authorList>
    </citation>
    <scope>NUCLEOTIDE SEQUENCE</scope>
    <source>
        <strain evidence="1">H88</strain>
    </source>
</reference>
<evidence type="ECO:0000313" key="2">
    <source>
        <dbReference type="Proteomes" id="UP000663419"/>
    </source>
</evidence>
<evidence type="ECO:0000313" key="1">
    <source>
        <dbReference type="EMBL" id="QSS56154.1"/>
    </source>
</evidence>
<dbReference type="VEuPathDB" id="FungiDB:I7I53_04295"/>
<sequence length="65" mass="7235">MYAIGDENITHYLGCIYLMESEAKCKAQTGDKDDENAVMNASEDLTAIEFMEELQSIGAGWELVQ</sequence>
<protein>
    <submittedName>
        <fullName evidence="1">Uncharacterized protein</fullName>
    </submittedName>
</protein>
<dbReference type="AlphaFoldDB" id="A0A8A1LUQ7"/>
<dbReference type="Proteomes" id="UP000663419">
    <property type="component" value="Chromosome 5"/>
</dbReference>
<accession>A0A8A1LUQ7</accession>
<organism evidence="1 2">
    <name type="scientific">Ajellomyces capsulatus (strain H88)</name>
    <name type="common">Darling's disease fungus</name>
    <name type="synonym">Histoplasma capsulatum</name>
    <dbReference type="NCBI Taxonomy" id="544711"/>
    <lineage>
        <taxon>Eukaryota</taxon>
        <taxon>Fungi</taxon>
        <taxon>Dikarya</taxon>
        <taxon>Ascomycota</taxon>
        <taxon>Pezizomycotina</taxon>
        <taxon>Eurotiomycetes</taxon>
        <taxon>Eurotiomycetidae</taxon>
        <taxon>Onygenales</taxon>
        <taxon>Ajellomycetaceae</taxon>
        <taxon>Histoplasma</taxon>
    </lineage>
</organism>
<proteinExistence type="predicted"/>